<comment type="domain">
    <text evidence="12">Has 2 endonuclease domains. The discontinuous RuvC-like domain cleaves the target DNA noncomplementary to crRNA while the HNH nuclease domain cleaves the target DNA complementary to crRNA.</text>
</comment>
<sequence>MTRSVTLGKSNEGIVSNGRECFKVNLRNVGDYYIGLDIGTNSVGWAVVDEDGDLCKFKGKNTWGSRLFDQAKTAADTRMSRTLRRRYGRRKQRIQDLRAFLYPDIEKVDPDFFCRMAQSALVKDDRDFASKFTFFVGDEYDDADFYSREGGYPTIYHLRHALVTSSEKVDIRLVYLALHHMMKYRGNFLVEGEMSAADADAGAAVENFLSAFELYFEEKGVDYLRQDTDASALILALGDTSKVRAVRRDDFAAALGLPKSEAAAAKEIAKAAFGYKANFSKIIPLDEASDASFALSDEAKSQSFEDEVLPEEYADLYASLKELHGAYLLSGILSDAQGETLSAAMVRRWEDHRADLKKLKSLVRRYCPKDDQGVNRIYNLIFRGARYADGTYKKKKDAKGYTSYILGSVSRDDFYAELKKQIAPFADSFVDDDARFWDESLQKMEDGTFLRKLRTSENGAIPHQLHLEEMRAVIDNQKAYYPTLAEHGEEICQLLAFRLPYYVGPLGKESNPNRKKPFGWAVRKPGKESEPVRPWNFDDVIDRDACAEAFITNLTGECSYYLGKKVIPKNSLLYSEFCVRQELNVCKHDADGERFVRMDVETVQAIYDDVFKKKTRVKVADVEEYLKSRFGSHYKIKGTQRETEFASSLRSYVDFACILERPIETFEDYEMVENLILWVTVFEDKDILKRRVNTTYGPVECGGNGALSRAQVKRICKLRYTGWSNLSREFLEELRVDYQGRSTCIMDVLRDSDRSTPMNLMEILADERFGFKPLLDARNQEFLHNRSNDLLDDIPGSPAIKRGINQSLKIVDEIVSIVGHAPAKICVEMAREEVGKTKGKRTTTRYKQIENLYAAITKDMALYEGQKDLKSELSRHKDGLDSKRLYLYFLQRGKCAYSGEPLDIANLSLYHIDHIVPQSVVKDDSIDNMVLVKQSENERKLDEYPLPAAMRSRCFARWASWHDAKLMSDKKFNALTTDRVTDRQAKGFINRQLVETRQISKHVVTLLQSIYPDSTIETVKAELSHNLRVQYGFYKVRAVNDWHHAHDAYLACQLSRFVATRFPRISEDFDYGTFSRFAVATKKATKSHAGLIVNSFGINGFDPETGEVFRDSWHGEYEVERIRKCLNYKDCFVSRKVEKLTGSFWNQTVYSPRGKSDKAIPLKANLPVDRYGHYESVSYAFYSVVEHAEVVRGKKKRKVSMVGIPVNVSYGIKDEDDLREYVDSRYEEARILRSCVMKYQKIEWGGVEYYLTSPSEMINARQLWLPRKYMKLLCDFESKREVAERPEELAAGADELFRHLCAVVGDYYPRYGKIAEKLFAAKVSVAYCGKSLPEKVVSINELLSMLHCDAGIGLKSLNLAGASGRMNGISFGGAISDITFVDSSVTGMFERRSQVEL</sequence>
<comment type="function">
    <text evidence="12">CRISPR (clustered regularly interspaced short palindromic repeat) is an adaptive immune system that provides protection against mobile genetic elements (viruses, transposable elements and conjugative plasmids). CRISPR clusters contain spacers, sequences complementary to antecedent mobile elements, and target invading nucleic acids. CRISPR clusters are transcribed and processed into CRISPR RNA (crRNA). In type II CRISPR systems correct processing of pre-crRNA requires a trans-encoded small RNA (tracrRNA), endogenous ribonuclease 3 (rnc) and this protein. The tracrRNA serves as a guide for ribonuclease 3-aided processing of pre-crRNA. Subsequently Cas9/crRNA/tracrRNA endonucleolytically cleaves linear or circular dsDNA target complementary to the spacer; Cas9 is inactive in the absence of the 2 guide RNAs (gRNA). Cas9 recognizes the protospacer adjacent motif (PAM) in the CRISPR repeat sequences to help distinguish self versus nonself, as targets within the bacterial CRISPR locus do not have PAMs. PAM recognition is also required for catalytic activity.</text>
</comment>
<dbReference type="InterPro" id="IPR033114">
    <property type="entry name" value="HNH_CAS9"/>
</dbReference>
<evidence type="ECO:0000256" key="4">
    <source>
        <dbReference type="ARBA" id="ARBA00022759"/>
    </source>
</evidence>
<name>A0A3N0AFK0_9ACTN</name>
<dbReference type="Gene3D" id="1.10.30.50">
    <property type="match status" value="1"/>
</dbReference>
<dbReference type="NCBIfam" id="TIGR01865">
    <property type="entry name" value="cas_Csn1"/>
    <property type="match status" value="1"/>
</dbReference>
<dbReference type="Pfam" id="PF13395">
    <property type="entry name" value="HNH_4"/>
    <property type="match status" value="1"/>
</dbReference>
<feature type="binding site" evidence="12">
    <location>
        <position position="828"/>
    </location>
    <ligand>
        <name>Mg(2+)</name>
        <dbReference type="ChEBI" id="CHEBI:18420"/>
        <label>1</label>
    </ligand>
</feature>
<keyword evidence="7 12" id="KW-0694">RNA-binding</keyword>
<organism evidence="14 15">
    <name type="scientific">Slackia faecicanis</name>
    <dbReference type="NCBI Taxonomy" id="255723"/>
    <lineage>
        <taxon>Bacteria</taxon>
        <taxon>Bacillati</taxon>
        <taxon>Actinomycetota</taxon>
        <taxon>Coriobacteriia</taxon>
        <taxon>Eggerthellales</taxon>
        <taxon>Eggerthellaceae</taxon>
        <taxon>Slackia</taxon>
    </lineage>
</organism>
<evidence type="ECO:0000256" key="5">
    <source>
        <dbReference type="ARBA" id="ARBA00022801"/>
    </source>
</evidence>
<keyword evidence="4 12" id="KW-0255">Endonuclease</keyword>
<gene>
    <name evidence="12 14" type="primary">cas9</name>
    <name evidence="14" type="ORF">DMP07_07885</name>
</gene>
<evidence type="ECO:0000256" key="1">
    <source>
        <dbReference type="ARBA" id="ARBA00001946"/>
    </source>
</evidence>
<accession>A0A3N0AFK0</accession>
<proteinExistence type="inferred from homology"/>
<evidence type="ECO:0000313" key="14">
    <source>
        <dbReference type="EMBL" id="RNL18859.1"/>
    </source>
</evidence>
<dbReference type="GO" id="GO:0046872">
    <property type="term" value="F:metal ion binding"/>
    <property type="evidence" value="ECO:0007669"/>
    <property type="project" value="UniProtKB-UniRule"/>
</dbReference>
<evidence type="ECO:0000256" key="3">
    <source>
        <dbReference type="ARBA" id="ARBA00022723"/>
    </source>
</evidence>
<feature type="binding site" evidence="12">
    <location>
        <position position="1044"/>
    </location>
    <ligand>
        <name>Mg(2+)</name>
        <dbReference type="ChEBI" id="CHEBI:18420"/>
        <label>2</label>
    </ligand>
</feature>
<dbReference type="Pfam" id="PF16595">
    <property type="entry name" value="Cas9_PI"/>
    <property type="match status" value="1"/>
</dbReference>
<evidence type="ECO:0000256" key="12">
    <source>
        <dbReference type="HAMAP-Rule" id="MF_01480"/>
    </source>
</evidence>
<dbReference type="GO" id="GO:0051607">
    <property type="term" value="P:defense response to virus"/>
    <property type="evidence" value="ECO:0007669"/>
    <property type="project" value="UniProtKB-UniRule"/>
</dbReference>
<dbReference type="Gene3D" id="3.30.420.10">
    <property type="entry name" value="Ribonuclease H-like superfamily/Ribonuclease H"/>
    <property type="match status" value="1"/>
</dbReference>
<dbReference type="Pfam" id="PF16592">
    <property type="entry name" value="Cas9_REC"/>
    <property type="match status" value="1"/>
</dbReference>
<feature type="active site" description="Proton acceptor for HNH nuclease domain" evidence="12">
    <location>
        <position position="914"/>
    </location>
</feature>
<feature type="active site" description="For RuvC-like nuclease domain" evidence="12">
    <location>
        <position position="37"/>
    </location>
</feature>
<feature type="binding site" evidence="12">
    <location>
        <position position="832"/>
    </location>
    <ligand>
        <name>Mg(2+)</name>
        <dbReference type="ChEBI" id="CHEBI:18420"/>
        <label>1</label>
    </ligand>
</feature>
<keyword evidence="3 12" id="KW-0479">Metal-binding</keyword>
<evidence type="ECO:0000256" key="9">
    <source>
        <dbReference type="ARBA" id="ARBA00023125"/>
    </source>
</evidence>
<feature type="binding site" evidence="12">
    <location>
        <position position="832"/>
    </location>
    <ligand>
        <name>Mg(2+)</name>
        <dbReference type="ChEBI" id="CHEBI:18420"/>
        <label>2</label>
    </ligand>
</feature>
<dbReference type="GO" id="GO:0003723">
    <property type="term" value="F:RNA binding"/>
    <property type="evidence" value="ECO:0007669"/>
    <property type="project" value="UniProtKB-UniRule"/>
</dbReference>
<dbReference type="GO" id="GO:0004519">
    <property type="term" value="F:endonuclease activity"/>
    <property type="evidence" value="ECO:0007669"/>
    <property type="project" value="UniProtKB-UniRule"/>
</dbReference>
<keyword evidence="2 12" id="KW-0540">Nuclease</keyword>
<evidence type="ECO:0000256" key="8">
    <source>
        <dbReference type="ARBA" id="ARBA00023118"/>
    </source>
</evidence>
<evidence type="ECO:0000256" key="11">
    <source>
        <dbReference type="ARBA" id="ARBA00046380"/>
    </source>
</evidence>
<comment type="caution">
    <text evidence="14">The sequence shown here is derived from an EMBL/GenBank/DDBJ whole genome shotgun (WGS) entry which is preliminary data.</text>
</comment>
<dbReference type="InterPro" id="IPR032237">
    <property type="entry name" value="Cas9_PI"/>
</dbReference>
<dbReference type="InterPro" id="IPR055228">
    <property type="entry name" value="Cas9_RuvC"/>
</dbReference>
<dbReference type="GO" id="GO:0043571">
    <property type="term" value="P:maintenance of CRISPR repeat elements"/>
    <property type="evidence" value="ECO:0007669"/>
    <property type="project" value="UniProtKB-UniRule"/>
</dbReference>
<dbReference type="SMART" id="SM00507">
    <property type="entry name" value="HNHc"/>
    <property type="match status" value="1"/>
</dbReference>
<evidence type="ECO:0000256" key="6">
    <source>
        <dbReference type="ARBA" id="ARBA00022842"/>
    </source>
</evidence>
<comment type="cofactor">
    <cofactor evidence="1 12">
        <name>Mg(2+)</name>
        <dbReference type="ChEBI" id="CHEBI:18420"/>
    </cofactor>
</comment>
<evidence type="ECO:0000256" key="10">
    <source>
        <dbReference type="ARBA" id="ARBA00023211"/>
    </source>
</evidence>
<dbReference type="InterPro" id="IPR032240">
    <property type="entry name" value="Cas9_REC"/>
</dbReference>
<dbReference type="EMBL" id="QICB01000007">
    <property type="protein sequence ID" value="RNL18859.1"/>
    <property type="molecule type" value="Genomic_DNA"/>
</dbReference>
<protein>
    <recommendedName>
        <fullName evidence="12">CRISPR-associated endonuclease Cas9</fullName>
        <ecNumber evidence="12">3.1.-.-</ecNumber>
    </recommendedName>
</protein>
<comment type="subunit">
    <text evidence="11 12">Monomer. Binds crRNA and tracrRNA.</text>
</comment>
<evidence type="ECO:0000256" key="2">
    <source>
        <dbReference type="ARBA" id="ARBA00022722"/>
    </source>
</evidence>
<evidence type="ECO:0000313" key="15">
    <source>
        <dbReference type="Proteomes" id="UP000267368"/>
    </source>
</evidence>
<keyword evidence="15" id="KW-1185">Reference proteome</keyword>
<keyword evidence="6 12" id="KW-0460">Magnesium</keyword>
<comment type="similarity">
    <text evidence="12">Belongs to the CRISPR-associated Cas9 family.</text>
</comment>
<keyword evidence="10" id="KW-0464">Manganese</keyword>
<feature type="domain" description="HNH Cas9-type" evidence="13">
    <location>
        <begin position="842"/>
        <end position="993"/>
    </location>
</feature>
<keyword evidence="8 12" id="KW-0051">Antiviral defense</keyword>
<keyword evidence="9 12" id="KW-0238">DNA-binding</keyword>
<dbReference type="InterPro" id="IPR036397">
    <property type="entry name" value="RNaseH_sf"/>
</dbReference>
<dbReference type="GO" id="GO:0016787">
    <property type="term" value="F:hydrolase activity"/>
    <property type="evidence" value="ECO:0007669"/>
    <property type="project" value="UniProtKB-KW"/>
</dbReference>
<dbReference type="EC" id="3.1.-.-" evidence="12"/>
<dbReference type="PROSITE" id="PS51749">
    <property type="entry name" value="HNH_CAS9"/>
    <property type="match status" value="1"/>
</dbReference>
<dbReference type="InterPro" id="IPR028629">
    <property type="entry name" value="Cas9"/>
</dbReference>
<dbReference type="GO" id="GO:0003677">
    <property type="term" value="F:DNA binding"/>
    <property type="evidence" value="ECO:0007669"/>
    <property type="project" value="UniProtKB-UniRule"/>
</dbReference>
<dbReference type="Pfam" id="PF22702">
    <property type="entry name" value="Cas9_RuvC"/>
    <property type="match status" value="1"/>
</dbReference>
<reference evidence="15" key="1">
    <citation type="submission" date="2018-05" db="EMBL/GenBank/DDBJ databases">
        <title>Genome Sequencing of selected type strains of the family Eggerthellaceae.</title>
        <authorList>
            <person name="Danylec N."/>
            <person name="Stoll D.A."/>
            <person name="Doetsch A."/>
            <person name="Huch M."/>
        </authorList>
    </citation>
    <scope>NUCLEOTIDE SEQUENCE [LARGE SCALE GENOMIC DNA]</scope>
    <source>
        <strain evidence="15">DSM 17537</strain>
    </source>
</reference>
<keyword evidence="5 12" id="KW-0378">Hydrolase</keyword>
<evidence type="ECO:0000259" key="13">
    <source>
        <dbReference type="PROSITE" id="PS51749"/>
    </source>
</evidence>
<feature type="binding site" evidence="12">
    <location>
        <position position="37"/>
    </location>
    <ligand>
        <name>Mg(2+)</name>
        <dbReference type="ChEBI" id="CHEBI:18420"/>
        <label>1</label>
    </ligand>
</feature>
<dbReference type="InterPro" id="IPR003615">
    <property type="entry name" value="HNH_nuc"/>
</dbReference>
<dbReference type="HAMAP" id="MF_01480">
    <property type="entry name" value="Cas9"/>
    <property type="match status" value="1"/>
</dbReference>
<evidence type="ECO:0000256" key="7">
    <source>
        <dbReference type="ARBA" id="ARBA00022884"/>
    </source>
</evidence>
<feature type="binding site" evidence="12">
    <location>
        <position position="37"/>
    </location>
    <ligand>
        <name>Mg(2+)</name>
        <dbReference type="ChEBI" id="CHEBI:18420"/>
        <label>2</label>
    </ligand>
</feature>
<dbReference type="Proteomes" id="UP000267368">
    <property type="component" value="Unassembled WGS sequence"/>
</dbReference>